<reference evidence="1 2" key="1">
    <citation type="submission" date="2023-07" db="EMBL/GenBank/DDBJ databases">
        <authorList>
            <person name="Girao M."/>
            <person name="Carvalho M.F."/>
        </authorList>
    </citation>
    <scope>NUCLEOTIDE SEQUENCE [LARGE SCALE GENOMIC DNA]</scope>
    <source>
        <strain evidence="1 2">66/93</strain>
    </source>
</reference>
<gene>
    <name evidence="1" type="ORF">Q8A49_24405</name>
</gene>
<accession>A0ABU7KWF7</accession>
<sequence>MSEALEIGHRIGLVEHVATFEPMISTVCSPRHVFVGRDAELVAEPTEFDEGVYE</sequence>
<evidence type="ECO:0000313" key="1">
    <source>
        <dbReference type="EMBL" id="MEE2053646.1"/>
    </source>
</evidence>
<comment type="caution">
    <text evidence="1">The sequence shown here is derived from an EMBL/GenBank/DDBJ whole genome shotgun (WGS) entry which is preliminary data.</text>
</comment>
<dbReference type="RefSeq" id="WP_330160577.1">
    <property type="nucleotide sequence ID" value="NZ_BAAAJA010000012.1"/>
</dbReference>
<evidence type="ECO:0000313" key="2">
    <source>
        <dbReference type="Proteomes" id="UP001348641"/>
    </source>
</evidence>
<dbReference type="Proteomes" id="UP001348641">
    <property type="component" value="Unassembled WGS sequence"/>
</dbReference>
<name>A0ABU7KWF7_9ACTN</name>
<protein>
    <submittedName>
        <fullName evidence="1">Uncharacterized protein</fullName>
    </submittedName>
</protein>
<proteinExistence type="predicted"/>
<organism evidence="1 2">
    <name type="scientific">Nocardiopsis tropica</name>
    <dbReference type="NCBI Taxonomy" id="109330"/>
    <lineage>
        <taxon>Bacteria</taxon>
        <taxon>Bacillati</taxon>
        <taxon>Actinomycetota</taxon>
        <taxon>Actinomycetes</taxon>
        <taxon>Streptosporangiales</taxon>
        <taxon>Nocardiopsidaceae</taxon>
        <taxon>Nocardiopsis</taxon>
    </lineage>
</organism>
<dbReference type="EMBL" id="JAUUCC010000078">
    <property type="protein sequence ID" value="MEE2053646.1"/>
    <property type="molecule type" value="Genomic_DNA"/>
</dbReference>